<dbReference type="Proteomes" id="UP001152622">
    <property type="component" value="Chromosome 18"/>
</dbReference>
<keyword evidence="3" id="KW-1185">Reference proteome</keyword>
<reference evidence="2" key="1">
    <citation type="journal article" date="2023" name="Science">
        <title>Genome structures resolve the early diversification of teleost fishes.</title>
        <authorList>
            <person name="Parey E."/>
            <person name="Louis A."/>
            <person name="Montfort J."/>
            <person name="Bouchez O."/>
            <person name="Roques C."/>
            <person name="Iampietro C."/>
            <person name="Lluch J."/>
            <person name="Castinel A."/>
            <person name="Donnadieu C."/>
            <person name="Desvignes T."/>
            <person name="Floi Bucao C."/>
            <person name="Jouanno E."/>
            <person name="Wen M."/>
            <person name="Mejri S."/>
            <person name="Dirks R."/>
            <person name="Jansen H."/>
            <person name="Henkel C."/>
            <person name="Chen W.J."/>
            <person name="Zahm M."/>
            <person name="Cabau C."/>
            <person name="Klopp C."/>
            <person name="Thompson A.W."/>
            <person name="Robinson-Rechavi M."/>
            <person name="Braasch I."/>
            <person name="Lecointre G."/>
            <person name="Bobe J."/>
            <person name="Postlethwait J.H."/>
            <person name="Berthelot C."/>
            <person name="Roest Crollius H."/>
            <person name="Guiguen Y."/>
        </authorList>
    </citation>
    <scope>NUCLEOTIDE SEQUENCE</scope>
    <source>
        <strain evidence="2">WJC10195</strain>
    </source>
</reference>
<comment type="caution">
    <text evidence="2">The sequence shown here is derived from an EMBL/GenBank/DDBJ whole genome shotgun (WGS) entry which is preliminary data.</text>
</comment>
<name>A0A9Q1EFK5_SYNKA</name>
<evidence type="ECO:0000256" key="1">
    <source>
        <dbReference type="SAM" id="MobiDB-lite"/>
    </source>
</evidence>
<accession>A0A9Q1EFK5</accession>
<feature type="compositionally biased region" description="Low complexity" evidence="1">
    <location>
        <begin position="30"/>
        <end position="40"/>
    </location>
</feature>
<protein>
    <submittedName>
        <fullName evidence="2">Uncharacterized protein</fullName>
    </submittedName>
</protein>
<evidence type="ECO:0000313" key="3">
    <source>
        <dbReference type="Proteomes" id="UP001152622"/>
    </source>
</evidence>
<proteinExistence type="predicted"/>
<feature type="compositionally biased region" description="Polar residues" evidence="1">
    <location>
        <begin position="52"/>
        <end position="65"/>
    </location>
</feature>
<organism evidence="2 3">
    <name type="scientific">Synaphobranchus kaupii</name>
    <name type="common">Kaup's arrowtooth eel</name>
    <dbReference type="NCBI Taxonomy" id="118154"/>
    <lineage>
        <taxon>Eukaryota</taxon>
        <taxon>Metazoa</taxon>
        <taxon>Chordata</taxon>
        <taxon>Craniata</taxon>
        <taxon>Vertebrata</taxon>
        <taxon>Euteleostomi</taxon>
        <taxon>Actinopterygii</taxon>
        <taxon>Neopterygii</taxon>
        <taxon>Teleostei</taxon>
        <taxon>Anguilliformes</taxon>
        <taxon>Synaphobranchidae</taxon>
        <taxon>Synaphobranchus</taxon>
    </lineage>
</organism>
<gene>
    <name evidence="2" type="ORF">SKAU_G00368520</name>
</gene>
<feature type="compositionally biased region" description="Polar residues" evidence="1">
    <location>
        <begin position="75"/>
        <end position="90"/>
    </location>
</feature>
<feature type="region of interest" description="Disordered" evidence="1">
    <location>
        <begin position="1"/>
        <end position="134"/>
    </location>
</feature>
<dbReference type="EMBL" id="JAINUF010000018">
    <property type="protein sequence ID" value="KAJ8337886.1"/>
    <property type="molecule type" value="Genomic_DNA"/>
</dbReference>
<dbReference type="AlphaFoldDB" id="A0A9Q1EFK5"/>
<evidence type="ECO:0000313" key="2">
    <source>
        <dbReference type="EMBL" id="KAJ8337886.1"/>
    </source>
</evidence>
<sequence length="134" mass="14618">MDKAAHKHRDAPQDPQTTHRAEPTSRGLSTTVCTITITTLHTHRHRGGPRNTPDSSNQTQLQPDQDQSHLPALQHHTSSTSYSQRPGSRRQSADERQDPTGARETAGGHEGPSAHLAEERVRNDPLSSWGGGVV</sequence>